<sequence>MDGRMHIRKQTSAKRPKKRVYSVTPRLVEATTQARGKDSSCRPVSSDLETLGLVSQTVSDCNVLKLSTGGFLGFYRAMRQSYDPRSLIVTHALSIDTIMEQLQAMGITNEKSESTPYLVSGGHRFDANVDKPGSTASIPFSWIGKTPCGLFVCTDAIETHQVDAYALLFATFYRDANPMFKESTAPTSVDISPSSLSANASVAPTPTPQLLHSTAVAEGPAKSIVSGLRGSQKALNVSGWRVHSVVFIFAPATRYGKLQRMLLKDIQRLTL</sequence>
<comment type="caution">
    <text evidence="1">The sequence shown here is derived from an EMBL/GenBank/DDBJ whole genome shotgun (WGS) entry which is preliminary data.</text>
</comment>
<evidence type="ECO:0000313" key="1">
    <source>
        <dbReference type="EMBL" id="KAI9915047.1"/>
    </source>
</evidence>
<gene>
    <name evidence="1" type="ORF">PsorP6_006955</name>
</gene>
<proteinExistence type="predicted"/>
<dbReference type="EMBL" id="CM047582">
    <property type="protein sequence ID" value="KAI9915047.1"/>
    <property type="molecule type" value="Genomic_DNA"/>
</dbReference>
<evidence type="ECO:0000313" key="2">
    <source>
        <dbReference type="Proteomes" id="UP001163321"/>
    </source>
</evidence>
<name>A0ACC0W906_9STRA</name>
<keyword evidence="2" id="KW-1185">Reference proteome</keyword>
<accession>A0ACC0W906</accession>
<protein>
    <submittedName>
        <fullName evidence="1">Uncharacterized protein</fullName>
    </submittedName>
</protein>
<reference evidence="1 2" key="1">
    <citation type="journal article" date="2022" name="bioRxiv">
        <title>The genome of the oomycete Peronosclerospora sorghi, a cosmopolitan pathogen of maize and sorghum, is inflated with dispersed pseudogenes.</title>
        <authorList>
            <person name="Fletcher K."/>
            <person name="Martin F."/>
            <person name="Isakeit T."/>
            <person name="Cavanaugh K."/>
            <person name="Magill C."/>
            <person name="Michelmore R."/>
        </authorList>
    </citation>
    <scope>NUCLEOTIDE SEQUENCE [LARGE SCALE GENOMIC DNA]</scope>
    <source>
        <strain evidence="1">P6</strain>
    </source>
</reference>
<dbReference type="Proteomes" id="UP001163321">
    <property type="component" value="Chromosome 3"/>
</dbReference>
<organism evidence="1 2">
    <name type="scientific">Peronosclerospora sorghi</name>
    <dbReference type="NCBI Taxonomy" id="230839"/>
    <lineage>
        <taxon>Eukaryota</taxon>
        <taxon>Sar</taxon>
        <taxon>Stramenopiles</taxon>
        <taxon>Oomycota</taxon>
        <taxon>Peronosporomycetes</taxon>
        <taxon>Peronosporales</taxon>
        <taxon>Peronosporaceae</taxon>
        <taxon>Peronosclerospora</taxon>
    </lineage>
</organism>